<name>A0A2V3IJU3_9FLOR</name>
<feature type="compositionally biased region" description="Low complexity" evidence="1">
    <location>
        <begin position="77"/>
        <end position="95"/>
    </location>
</feature>
<evidence type="ECO:0000256" key="1">
    <source>
        <dbReference type="SAM" id="MobiDB-lite"/>
    </source>
</evidence>
<protein>
    <submittedName>
        <fullName evidence="2">Uncharacterized protein</fullName>
    </submittedName>
</protein>
<sequence>MGALTVRPPIPRVPALSTIPTIRSITGADVCPPSPVTPYSPTSPNDMSDAPPSMHSNRPPSSLHSDDDQPPLPLGKPRISSVTDSSSTTSSPRVSIRPDRRATPPLRRHLPDVPVLPPGPIHASDDDDDDDAASTYSHASVLNLDDLDDDHLLGIRLPRRPTLRLCRSKGNNRNQPRRAVVLAQNEYQPHNRLEPLFERCVHALCDAVDADALAATAAVASFRAFSQLFTSIERNVIAHLFRSASALLRREAPTPWRSPLNVQQPARLTPPPGMDESLVRAVVYGAHILPAAGPETILIRLAGVYHREQLRKRAAKDQRVLVPLSFSMTLTALLAALSRLECSPAFRRFRSRAATTRTGEPHAVIVVRVNYDGARLSFDISLHGEAPCTVLFRKPKLLASRKTADFDAIVGEIRGVLTEFANSVRSEVEC</sequence>
<reference evidence="2 3" key="1">
    <citation type="journal article" date="2018" name="Mol. Biol. Evol.">
        <title>Analysis of the draft genome of the red seaweed Gracilariopsis chorda provides insights into genome size evolution in Rhodophyta.</title>
        <authorList>
            <person name="Lee J."/>
            <person name="Yang E.C."/>
            <person name="Graf L."/>
            <person name="Yang J.H."/>
            <person name="Qiu H."/>
            <person name="Zel Zion U."/>
            <person name="Chan C.X."/>
            <person name="Stephens T.G."/>
            <person name="Weber A.P.M."/>
            <person name="Boo G.H."/>
            <person name="Boo S.M."/>
            <person name="Kim K.M."/>
            <person name="Shin Y."/>
            <person name="Jung M."/>
            <person name="Lee S.J."/>
            <person name="Yim H.S."/>
            <person name="Lee J.H."/>
            <person name="Bhattacharya D."/>
            <person name="Yoon H.S."/>
        </authorList>
    </citation>
    <scope>NUCLEOTIDE SEQUENCE [LARGE SCALE GENOMIC DNA]</scope>
    <source>
        <strain evidence="2 3">SKKU-2015</strain>
        <tissue evidence="2">Whole body</tissue>
    </source>
</reference>
<dbReference type="AlphaFoldDB" id="A0A2V3IJU3"/>
<accession>A0A2V3IJU3</accession>
<dbReference type="EMBL" id="NBIV01000166">
    <property type="protein sequence ID" value="PXF42366.1"/>
    <property type="molecule type" value="Genomic_DNA"/>
</dbReference>
<keyword evidence="3" id="KW-1185">Reference proteome</keyword>
<dbReference type="Proteomes" id="UP000247409">
    <property type="component" value="Unassembled WGS sequence"/>
</dbReference>
<comment type="caution">
    <text evidence="2">The sequence shown here is derived from an EMBL/GenBank/DDBJ whole genome shotgun (WGS) entry which is preliminary data.</text>
</comment>
<proteinExistence type="predicted"/>
<feature type="compositionally biased region" description="Polar residues" evidence="1">
    <location>
        <begin position="54"/>
        <end position="63"/>
    </location>
</feature>
<organism evidence="2 3">
    <name type="scientific">Gracilariopsis chorda</name>
    <dbReference type="NCBI Taxonomy" id="448386"/>
    <lineage>
        <taxon>Eukaryota</taxon>
        <taxon>Rhodophyta</taxon>
        <taxon>Florideophyceae</taxon>
        <taxon>Rhodymeniophycidae</taxon>
        <taxon>Gracilariales</taxon>
        <taxon>Gracilariaceae</taxon>
        <taxon>Gracilariopsis</taxon>
    </lineage>
</organism>
<evidence type="ECO:0000313" key="3">
    <source>
        <dbReference type="Proteomes" id="UP000247409"/>
    </source>
</evidence>
<gene>
    <name evidence="2" type="ORF">BWQ96_07886</name>
</gene>
<feature type="region of interest" description="Disordered" evidence="1">
    <location>
        <begin position="1"/>
        <end position="134"/>
    </location>
</feature>
<evidence type="ECO:0000313" key="2">
    <source>
        <dbReference type="EMBL" id="PXF42366.1"/>
    </source>
</evidence>